<name>A0A1X1YBG3_9MYCO</name>
<dbReference type="AlphaFoldDB" id="A0A1X1YBG3"/>
<dbReference type="EMBL" id="LQPG01000035">
    <property type="protein sequence ID" value="ORW08448.1"/>
    <property type="molecule type" value="Genomic_DNA"/>
</dbReference>
<dbReference type="Proteomes" id="UP000193866">
    <property type="component" value="Unassembled WGS sequence"/>
</dbReference>
<organism evidence="1 2">
    <name type="scientific">Mycolicibacter longobardus</name>
    <dbReference type="NCBI Taxonomy" id="1108812"/>
    <lineage>
        <taxon>Bacteria</taxon>
        <taxon>Bacillati</taxon>
        <taxon>Actinomycetota</taxon>
        <taxon>Actinomycetes</taxon>
        <taxon>Mycobacteriales</taxon>
        <taxon>Mycobacteriaceae</taxon>
        <taxon>Mycolicibacter</taxon>
    </lineage>
</organism>
<comment type="caution">
    <text evidence="1">The sequence shown here is derived from an EMBL/GenBank/DDBJ whole genome shotgun (WGS) entry which is preliminary data.</text>
</comment>
<accession>A0A1X1YBG3</accession>
<gene>
    <name evidence="1" type="ORF">AWC16_18785</name>
</gene>
<dbReference type="RefSeq" id="WP_085266085.1">
    <property type="nucleotide sequence ID" value="NZ_LQPG01000035.1"/>
</dbReference>
<dbReference type="STRING" id="1108812.AWC16_18785"/>
<keyword evidence="2" id="KW-1185">Reference proteome</keyword>
<sequence length="85" mass="9272">MADSYDWRVQVRVVGCRDGWDRTLVDTPIFELRSNAQFGGIWADPQTAAQVAAQMFSGLTAPGDQTYVTVTAIDGSFTHSEVFAA</sequence>
<proteinExistence type="predicted"/>
<reference evidence="1 2" key="1">
    <citation type="submission" date="2016-01" db="EMBL/GenBank/DDBJ databases">
        <title>The new phylogeny of the genus Mycobacterium.</title>
        <authorList>
            <person name="Tarcisio F."/>
            <person name="Conor M."/>
            <person name="Antonella G."/>
            <person name="Elisabetta G."/>
            <person name="Giulia F.S."/>
            <person name="Sara T."/>
            <person name="Anna F."/>
            <person name="Clotilde B."/>
            <person name="Roberto B."/>
            <person name="Veronica D.S."/>
            <person name="Fabio R."/>
            <person name="Monica P."/>
            <person name="Olivier J."/>
            <person name="Enrico T."/>
            <person name="Nicola S."/>
        </authorList>
    </citation>
    <scope>NUCLEOTIDE SEQUENCE [LARGE SCALE GENOMIC DNA]</scope>
    <source>
        <strain evidence="1 2">DSM 45394</strain>
    </source>
</reference>
<evidence type="ECO:0000313" key="1">
    <source>
        <dbReference type="EMBL" id="ORW08448.1"/>
    </source>
</evidence>
<protein>
    <submittedName>
        <fullName evidence="1">Uncharacterized protein</fullName>
    </submittedName>
</protein>
<dbReference type="OrthoDB" id="9837259at2"/>
<evidence type="ECO:0000313" key="2">
    <source>
        <dbReference type="Proteomes" id="UP000193866"/>
    </source>
</evidence>